<reference evidence="3" key="1">
    <citation type="journal article" date="2019" name="Int. J. Syst. Evol. Microbiol.">
        <title>The Global Catalogue of Microorganisms (GCM) 10K type strain sequencing project: providing services to taxonomists for standard genome sequencing and annotation.</title>
        <authorList>
            <consortium name="The Broad Institute Genomics Platform"/>
            <consortium name="The Broad Institute Genome Sequencing Center for Infectious Disease"/>
            <person name="Wu L."/>
            <person name="Ma J."/>
        </authorList>
    </citation>
    <scope>NUCLEOTIDE SEQUENCE [LARGE SCALE GENOMIC DNA]</scope>
    <source>
        <strain evidence="3">CCM 8893</strain>
    </source>
</reference>
<dbReference type="PROSITE" id="PS50943">
    <property type="entry name" value="HTH_CROC1"/>
    <property type="match status" value="1"/>
</dbReference>
<feature type="domain" description="HTH cro/C1-type" evidence="1">
    <location>
        <begin position="7"/>
        <end position="59"/>
    </location>
</feature>
<dbReference type="SUPFAM" id="SSF47413">
    <property type="entry name" value="lambda repressor-like DNA-binding domains"/>
    <property type="match status" value="1"/>
</dbReference>
<dbReference type="SMART" id="SM00530">
    <property type="entry name" value="HTH_XRE"/>
    <property type="match status" value="1"/>
</dbReference>
<dbReference type="Proteomes" id="UP001596258">
    <property type="component" value="Unassembled WGS sequence"/>
</dbReference>
<dbReference type="RefSeq" id="WP_125575347.1">
    <property type="nucleotide sequence ID" value="NZ_JBHSSO010000069.1"/>
</dbReference>
<comment type="caution">
    <text evidence="2">The sequence shown here is derived from an EMBL/GenBank/DDBJ whole genome shotgun (WGS) entry which is preliminary data.</text>
</comment>
<evidence type="ECO:0000313" key="2">
    <source>
        <dbReference type="EMBL" id="MFC6290630.1"/>
    </source>
</evidence>
<keyword evidence="3" id="KW-1185">Reference proteome</keyword>
<proteinExistence type="predicted"/>
<dbReference type="InterPro" id="IPR001387">
    <property type="entry name" value="Cro/C1-type_HTH"/>
</dbReference>
<dbReference type="Pfam" id="PF01381">
    <property type="entry name" value="HTH_3"/>
    <property type="match status" value="1"/>
</dbReference>
<organism evidence="2 3">
    <name type="scientific">Levilactobacillus angrenensis</name>
    <dbReference type="NCBI Taxonomy" id="2486020"/>
    <lineage>
        <taxon>Bacteria</taxon>
        <taxon>Bacillati</taxon>
        <taxon>Bacillota</taxon>
        <taxon>Bacilli</taxon>
        <taxon>Lactobacillales</taxon>
        <taxon>Lactobacillaceae</taxon>
        <taxon>Levilactobacillus</taxon>
    </lineage>
</organism>
<name>A0ABW1UDU5_9LACO</name>
<accession>A0ABW1UDU5</accession>
<dbReference type="InterPro" id="IPR010982">
    <property type="entry name" value="Lambda_DNA-bd_dom_sf"/>
</dbReference>
<dbReference type="Gene3D" id="1.10.260.40">
    <property type="entry name" value="lambda repressor-like DNA-binding domains"/>
    <property type="match status" value="1"/>
</dbReference>
<evidence type="ECO:0000313" key="3">
    <source>
        <dbReference type="Proteomes" id="UP001596258"/>
    </source>
</evidence>
<sequence length="104" mass="11601">MTLLERIKKLAKSRGYSLSALNDKAGLGKNTIYSWKHKDPSTENLQKVASVLSVTVDYLLGEEGEAESPKKSVDLNDDDALLTFDGKPIPEEDRELIKRLLRGK</sequence>
<dbReference type="EMBL" id="JBHSSO010000069">
    <property type="protein sequence ID" value="MFC6290630.1"/>
    <property type="molecule type" value="Genomic_DNA"/>
</dbReference>
<evidence type="ECO:0000259" key="1">
    <source>
        <dbReference type="PROSITE" id="PS50943"/>
    </source>
</evidence>
<protein>
    <submittedName>
        <fullName evidence="2">Helix-turn-helix domain-containing protein</fullName>
    </submittedName>
</protein>
<gene>
    <name evidence="2" type="ORF">ACFP1M_10655</name>
</gene>
<dbReference type="CDD" id="cd00093">
    <property type="entry name" value="HTH_XRE"/>
    <property type="match status" value="1"/>
</dbReference>